<organism evidence="4 5">
    <name type="scientific">Asbolus verrucosus</name>
    <name type="common">Desert ironclad beetle</name>
    <dbReference type="NCBI Taxonomy" id="1661398"/>
    <lineage>
        <taxon>Eukaryota</taxon>
        <taxon>Metazoa</taxon>
        <taxon>Ecdysozoa</taxon>
        <taxon>Arthropoda</taxon>
        <taxon>Hexapoda</taxon>
        <taxon>Insecta</taxon>
        <taxon>Pterygota</taxon>
        <taxon>Neoptera</taxon>
        <taxon>Endopterygota</taxon>
        <taxon>Coleoptera</taxon>
        <taxon>Polyphaga</taxon>
        <taxon>Cucujiformia</taxon>
        <taxon>Tenebrionidae</taxon>
        <taxon>Pimeliinae</taxon>
        <taxon>Asbolus</taxon>
    </lineage>
</organism>
<dbReference type="Pfam" id="PF00617">
    <property type="entry name" value="RasGEF"/>
    <property type="match status" value="1"/>
</dbReference>
<dbReference type="EMBL" id="QDEB01095916">
    <property type="protein sequence ID" value="RZC32603.1"/>
    <property type="molecule type" value="Genomic_DNA"/>
</dbReference>
<evidence type="ECO:0000256" key="2">
    <source>
        <dbReference type="PROSITE-ProRule" id="PRU00168"/>
    </source>
</evidence>
<dbReference type="SUPFAM" id="SSF48366">
    <property type="entry name" value="Ras GEF"/>
    <property type="match status" value="1"/>
</dbReference>
<dbReference type="InterPro" id="IPR023578">
    <property type="entry name" value="Ras_GEF_dom_sf"/>
</dbReference>
<dbReference type="PANTHER" id="PTHR23113:SF368">
    <property type="entry name" value="CELL DIVISION CONTROL PROTEIN 25"/>
    <property type="match status" value="1"/>
</dbReference>
<sequence>MILTFSIPVKVKTSLYQDHDMKMLRYSEIPRDISGDSLATLKLSENRKQDTCKASDVESDTISISSSSSHDKFTSDVKIRKISTPIVSSGPGPPYTFYNFGSFASVPAHIKTQSLPNNASSQARAKNYSCAIFDILRISPEDFASQMTMLDLPVFLNIKPDELTSCAWNKKNKLTVAPNVVAFTRRFNHVSFWTVQEVLSGSTPKQRAEILSYFIRIAKKLYDLNNLHSLFAIISALQSASIYRLSKTWSCLSKKDKQTFDRLADVFSDADNWSNLRRHIESLKLPCIPYLGLYLTDLVYIDMAHPHSGGMESQQRTLKMNNILRVISNYQHSDYSQLSRIPHIQDYLNSIRYIEELQKFVEDDQYKLSLRLEPPSPAPSSSSCSSKESVIADAAAIASLNLSPAKASSGSLRLHAVTSGSKFIPGHRKCRSLGTKFRSTSLPRNFHKAGYPSVVLPWGIFSKSHQIGNFDPKDLPKTLHLLDDSELEDSSRNLHLIHCELSSPSIELPLQASQSTADNCTLLTSHQRSDFKREPCKLVSLIGCQIVLGDNSVQPDCFQIIDHHRGNVYKFRAGTKSLAEKWCRYLRQAANGEQTTPLPSNLMSFE</sequence>
<dbReference type="SMART" id="SM00147">
    <property type="entry name" value="RasGEF"/>
    <property type="match status" value="1"/>
</dbReference>
<name>A0A482VIU3_ASBVE</name>
<dbReference type="PROSITE" id="PS50009">
    <property type="entry name" value="RASGEF_CAT"/>
    <property type="match status" value="1"/>
</dbReference>
<evidence type="ECO:0000256" key="1">
    <source>
        <dbReference type="ARBA" id="ARBA00022658"/>
    </source>
</evidence>
<dbReference type="InterPro" id="IPR008937">
    <property type="entry name" value="Ras-like_GEF"/>
</dbReference>
<keyword evidence="5" id="KW-1185">Reference proteome</keyword>
<protein>
    <submittedName>
        <fullName evidence="4">Ras-specific guanine nucleotide-releasing factor RalGPS1-like</fullName>
    </submittedName>
</protein>
<feature type="domain" description="Ras-GEF" evidence="3">
    <location>
        <begin position="139"/>
        <end position="375"/>
    </location>
</feature>
<dbReference type="PANTHER" id="PTHR23113">
    <property type="entry name" value="GUANINE NUCLEOTIDE EXCHANGE FACTOR"/>
    <property type="match status" value="1"/>
</dbReference>
<dbReference type="InterPro" id="IPR011993">
    <property type="entry name" value="PH-like_dom_sf"/>
</dbReference>
<dbReference type="InterPro" id="IPR001849">
    <property type="entry name" value="PH_domain"/>
</dbReference>
<evidence type="ECO:0000259" key="3">
    <source>
        <dbReference type="PROSITE" id="PS50009"/>
    </source>
</evidence>
<comment type="caution">
    <text evidence="4">The sequence shown here is derived from an EMBL/GenBank/DDBJ whole genome shotgun (WGS) entry which is preliminary data.</text>
</comment>
<dbReference type="Gene3D" id="2.30.29.30">
    <property type="entry name" value="Pleckstrin-homology domain (PH domain)/Phosphotyrosine-binding domain (PTB)"/>
    <property type="match status" value="1"/>
</dbReference>
<dbReference type="OrthoDB" id="10254377at2759"/>
<dbReference type="InterPro" id="IPR001895">
    <property type="entry name" value="RASGEF_cat_dom"/>
</dbReference>
<dbReference type="CDD" id="cd00155">
    <property type="entry name" value="RasGEF"/>
    <property type="match status" value="1"/>
</dbReference>
<dbReference type="GO" id="GO:0007265">
    <property type="term" value="P:Ras protein signal transduction"/>
    <property type="evidence" value="ECO:0007669"/>
    <property type="project" value="TreeGrafter"/>
</dbReference>
<dbReference type="AlphaFoldDB" id="A0A482VIU3"/>
<dbReference type="STRING" id="1661398.A0A482VIU3"/>
<dbReference type="Gene3D" id="1.10.840.10">
    <property type="entry name" value="Ras guanine-nucleotide exchange factors catalytic domain"/>
    <property type="match status" value="1"/>
</dbReference>
<gene>
    <name evidence="4" type="ORF">BDFB_009210</name>
</gene>
<proteinExistence type="predicted"/>
<evidence type="ECO:0000313" key="4">
    <source>
        <dbReference type="EMBL" id="RZC32603.1"/>
    </source>
</evidence>
<dbReference type="GO" id="GO:0005886">
    <property type="term" value="C:plasma membrane"/>
    <property type="evidence" value="ECO:0007669"/>
    <property type="project" value="TreeGrafter"/>
</dbReference>
<dbReference type="InterPro" id="IPR036964">
    <property type="entry name" value="RASGEF_cat_dom_sf"/>
</dbReference>
<reference evidence="4 5" key="1">
    <citation type="submission" date="2017-03" db="EMBL/GenBank/DDBJ databases">
        <title>Genome of the blue death feigning beetle - Asbolus verrucosus.</title>
        <authorList>
            <person name="Rider S.D."/>
        </authorList>
    </citation>
    <scope>NUCLEOTIDE SEQUENCE [LARGE SCALE GENOMIC DNA]</scope>
    <source>
        <strain evidence="4">Butters</strain>
        <tissue evidence="4">Head and leg muscle</tissue>
    </source>
</reference>
<dbReference type="Proteomes" id="UP000292052">
    <property type="component" value="Unassembled WGS sequence"/>
</dbReference>
<accession>A0A482VIU3</accession>
<dbReference type="Pfam" id="PF00169">
    <property type="entry name" value="PH"/>
    <property type="match status" value="1"/>
</dbReference>
<keyword evidence="1 2" id="KW-0344">Guanine-nucleotide releasing factor</keyword>
<evidence type="ECO:0000313" key="5">
    <source>
        <dbReference type="Proteomes" id="UP000292052"/>
    </source>
</evidence>
<dbReference type="GO" id="GO:0005085">
    <property type="term" value="F:guanyl-nucleotide exchange factor activity"/>
    <property type="evidence" value="ECO:0007669"/>
    <property type="project" value="UniProtKB-KW"/>
</dbReference>
<dbReference type="SUPFAM" id="SSF50729">
    <property type="entry name" value="PH domain-like"/>
    <property type="match status" value="1"/>
</dbReference>